<feature type="domain" description="UspA" evidence="4">
    <location>
        <begin position="5"/>
        <end position="149"/>
    </location>
</feature>
<dbReference type="RefSeq" id="WP_207691266.1">
    <property type="nucleotide sequence ID" value="NZ_CP061799.1"/>
</dbReference>
<gene>
    <name evidence="5" type="ORF">dnl_17910</name>
</gene>
<dbReference type="CDD" id="cd00293">
    <property type="entry name" value="USP-like"/>
    <property type="match status" value="1"/>
</dbReference>
<dbReference type="PANTHER" id="PTHR46268:SF27">
    <property type="entry name" value="UNIVERSAL STRESS PROTEIN RV2623"/>
    <property type="match status" value="1"/>
</dbReference>
<reference evidence="5" key="1">
    <citation type="journal article" date="2021" name="Microb. Physiol.">
        <title>Proteogenomic Insights into the Physiology of Marine, Sulfate-Reducing, Filamentous Desulfonema limicola and Desulfonema magnum.</title>
        <authorList>
            <person name="Schnaars V."/>
            <person name="Wohlbrand L."/>
            <person name="Scheve S."/>
            <person name="Hinrichs C."/>
            <person name="Reinhardt R."/>
            <person name="Rabus R."/>
        </authorList>
    </citation>
    <scope>NUCLEOTIDE SEQUENCE</scope>
    <source>
        <strain evidence="5">5ac10</strain>
    </source>
</reference>
<dbReference type="AlphaFoldDB" id="A0A975B6A4"/>
<proteinExistence type="inferred from homology"/>
<dbReference type="SUPFAM" id="SSF52402">
    <property type="entry name" value="Adenine nucleotide alpha hydrolases-like"/>
    <property type="match status" value="1"/>
</dbReference>
<evidence type="ECO:0000259" key="4">
    <source>
        <dbReference type="Pfam" id="PF00582"/>
    </source>
</evidence>
<dbReference type="KEGG" id="dli:dnl_17910"/>
<evidence type="ECO:0000256" key="3">
    <source>
        <dbReference type="ARBA" id="ARBA00022840"/>
    </source>
</evidence>
<evidence type="ECO:0000256" key="2">
    <source>
        <dbReference type="ARBA" id="ARBA00022741"/>
    </source>
</evidence>
<dbReference type="Proteomes" id="UP000663720">
    <property type="component" value="Chromosome"/>
</dbReference>
<evidence type="ECO:0000313" key="5">
    <source>
        <dbReference type="EMBL" id="QTA79520.1"/>
    </source>
</evidence>
<dbReference type="Pfam" id="PF00582">
    <property type="entry name" value="Usp"/>
    <property type="match status" value="1"/>
</dbReference>
<evidence type="ECO:0000256" key="1">
    <source>
        <dbReference type="ARBA" id="ARBA00008791"/>
    </source>
</evidence>
<dbReference type="EMBL" id="CP061799">
    <property type="protein sequence ID" value="QTA79520.1"/>
    <property type="molecule type" value="Genomic_DNA"/>
</dbReference>
<keyword evidence="6" id="KW-1185">Reference proteome</keyword>
<dbReference type="InterPro" id="IPR006015">
    <property type="entry name" value="Universal_stress_UspA"/>
</dbReference>
<dbReference type="PANTHER" id="PTHR46268">
    <property type="entry name" value="STRESS RESPONSE PROTEIN NHAX"/>
    <property type="match status" value="1"/>
</dbReference>
<sequence>MSELKKILVALGITDYSQGIFQYGLNLAAAFDAELIAANIINVRDVEAVRSIASMGYDVDGEHYVEGVRKERKLFIDNIINNSNLGNFSREKIKIIVKVGNPIESLLKIIVKENADMIVMGPKGRTDLEHVLVGSVAAKLFRRSPVTVVSYKDEKLSRQLMKKIH</sequence>
<keyword evidence="3" id="KW-0067">ATP-binding</keyword>
<protein>
    <submittedName>
        <fullName evidence="5">Universal stress protein family protein</fullName>
    </submittedName>
</protein>
<comment type="similarity">
    <text evidence="1">Belongs to the universal stress protein A family.</text>
</comment>
<name>A0A975B6A4_9BACT</name>
<dbReference type="Gene3D" id="3.40.50.620">
    <property type="entry name" value="HUPs"/>
    <property type="match status" value="1"/>
</dbReference>
<dbReference type="GO" id="GO:0005524">
    <property type="term" value="F:ATP binding"/>
    <property type="evidence" value="ECO:0007669"/>
    <property type="project" value="UniProtKB-KW"/>
</dbReference>
<keyword evidence="2" id="KW-0547">Nucleotide-binding</keyword>
<dbReference type="InterPro" id="IPR006016">
    <property type="entry name" value="UspA"/>
</dbReference>
<accession>A0A975B6A4</accession>
<dbReference type="PRINTS" id="PR01438">
    <property type="entry name" value="UNVRSLSTRESS"/>
</dbReference>
<organism evidence="5 6">
    <name type="scientific">Desulfonema limicola</name>
    <dbReference type="NCBI Taxonomy" id="45656"/>
    <lineage>
        <taxon>Bacteria</taxon>
        <taxon>Pseudomonadati</taxon>
        <taxon>Thermodesulfobacteriota</taxon>
        <taxon>Desulfobacteria</taxon>
        <taxon>Desulfobacterales</taxon>
        <taxon>Desulfococcaceae</taxon>
        <taxon>Desulfonema</taxon>
    </lineage>
</organism>
<dbReference type="InterPro" id="IPR014729">
    <property type="entry name" value="Rossmann-like_a/b/a_fold"/>
</dbReference>
<evidence type="ECO:0000313" key="6">
    <source>
        <dbReference type="Proteomes" id="UP000663720"/>
    </source>
</evidence>